<protein>
    <submittedName>
        <fullName evidence="3">von Willebrand factor A domain-containing protein 5B1-like</fullName>
    </submittedName>
</protein>
<dbReference type="AlphaFoldDB" id="A0A6J2PD43"/>
<organism evidence="2 3">
    <name type="scientific">Cottoperca gobio</name>
    <name type="common">Frogmouth</name>
    <name type="synonym">Aphritis gobio</name>
    <dbReference type="NCBI Taxonomy" id="56716"/>
    <lineage>
        <taxon>Eukaryota</taxon>
        <taxon>Metazoa</taxon>
        <taxon>Chordata</taxon>
        <taxon>Craniata</taxon>
        <taxon>Vertebrata</taxon>
        <taxon>Euteleostomi</taxon>
        <taxon>Actinopterygii</taxon>
        <taxon>Neopterygii</taxon>
        <taxon>Teleostei</taxon>
        <taxon>Neoteleostei</taxon>
        <taxon>Acanthomorphata</taxon>
        <taxon>Eupercaria</taxon>
        <taxon>Perciformes</taxon>
        <taxon>Notothenioidei</taxon>
        <taxon>Bovichtidae</taxon>
        <taxon>Cottoperca</taxon>
    </lineage>
</organism>
<dbReference type="RefSeq" id="XP_029283540.1">
    <property type="nucleotide sequence ID" value="XM_029427680.1"/>
</dbReference>
<accession>A0A6J2PD43</accession>
<evidence type="ECO:0000256" key="1">
    <source>
        <dbReference type="SAM" id="MobiDB-lite"/>
    </source>
</evidence>
<dbReference type="OrthoDB" id="1729737at2759"/>
<dbReference type="InterPro" id="IPR052627">
    <property type="entry name" value="VWA_domain-containing"/>
</dbReference>
<dbReference type="Proteomes" id="UP000504630">
    <property type="component" value="Unplaced"/>
</dbReference>
<dbReference type="PANTHER" id="PTHR46299">
    <property type="entry name" value="VON WILLEBRAND FACTOR A DOMAIN-CONTAINING PROTEIN 5B2-RELATED"/>
    <property type="match status" value="1"/>
</dbReference>
<sequence length="377" mass="40810">MTLFSTASGRKYQLYAVHTSKACNILSKHTAFVPVDLDTNEYLQTCIEYMNPGEGLKRGSRSSSRSGSRKTRGYSVGLGRSQSGGVSEDELLHNSGEDGVSPCSTPTSAGWERCSFTEVSQRSPSVTSDQSQKSVESFFSARLALTRTRLLTRAAKGFMCRSHSKSGESGESDTENKDYIPLVLLQLASGAFPLDAALCYAINVPMEKLKWTSPFSNHRSSLAHPSHCSSRRADHGFGSLCEPETELTVGMLSPPHYPSSLGSPCSTGEPLLSQADSGRGSGSGGLETASLKRLLDAESMVWATAVALAWLEHSSASHFIEWELAAAKASMWLTAQEIPEGRDLASVKAAANQLFIILRHWDENLQLNMLCYNPNSV</sequence>
<evidence type="ECO:0000313" key="2">
    <source>
        <dbReference type="Proteomes" id="UP000504630"/>
    </source>
</evidence>
<keyword evidence="2" id="KW-1185">Reference proteome</keyword>
<reference evidence="3" key="1">
    <citation type="submission" date="2025-08" db="UniProtKB">
        <authorList>
            <consortium name="RefSeq"/>
        </authorList>
    </citation>
    <scope>IDENTIFICATION</scope>
</reference>
<dbReference type="GeneID" id="115005728"/>
<name>A0A6J2PD43_COTGO</name>
<dbReference type="PANTHER" id="PTHR46299:SF1">
    <property type="entry name" value="VON WILLEBRAND FACTOR A DOMAIN-CONTAINING PROTEIN 5B1"/>
    <property type="match status" value="1"/>
</dbReference>
<gene>
    <name evidence="3" type="primary">LOC115005728</name>
</gene>
<dbReference type="KEGG" id="cgob:115005728"/>
<proteinExistence type="predicted"/>
<dbReference type="InParanoid" id="A0A6J2PD43"/>
<feature type="region of interest" description="Disordered" evidence="1">
    <location>
        <begin position="258"/>
        <end position="284"/>
    </location>
</feature>
<evidence type="ECO:0000313" key="3">
    <source>
        <dbReference type="RefSeq" id="XP_029283540.1"/>
    </source>
</evidence>
<feature type="region of interest" description="Disordered" evidence="1">
    <location>
        <begin position="54"/>
        <end position="109"/>
    </location>
</feature>